<accession>A0A0F9NWF5</accession>
<reference evidence="1" key="1">
    <citation type="journal article" date="2015" name="Nature">
        <title>Complex archaea that bridge the gap between prokaryotes and eukaryotes.</title>
        <authorList>
            <person name="Spang A."/>
            <person name="Saw J.H."/>
            <person name="Jorgensen S.L."/>
            <person name="Zaremba-Niedzwiedzka K."/>
            <person name="Martijn J."/>
            <person name="Lind A.E."/>
            <person name="van Eijk R."/>
            <person name="Schleper C."/>
            <person name="Guy L."/>
            <person name="Ettema T.J."/>
        </authorList>
    </citation>
    <scope>NUCLEOTIDE SEQUENCE</scope>
</reference>
<dbReference type="EMBL" id="LAZR01003616">
    <property type="protein sequence ID" value="KKN16412.1"/>
    <property type="molecule type" value="Genomic_DNA"/>
</dbReference>
<organism evidence="1">
    <name type="scientific">marine sediment metagenome</name>
    <dbReference type="NCBI Taxonomy" id="412755"/>
    <lineage>
        <taxon>unclassified sequences</taxon>
        <taxon>metagenomes</taxon>
        <taxon>ecological metagenomes</taxon>
    </lineage>
</organism>
<dbReference type="AlphaFoldDB" id="A0A0F9NWF5"/>
<protein>
    <submittedName>
        <fullName evidence="1">Uncharacterized protein</fullName>
    </submittedName>
</protein>
<name>A0A0F9NWF5_9ZZZZ</name>
<comment type="caution">
    <text evidence="1">The sequence shown here is derived from an EMBL/GenBank/DDBJ whole genome shotgun (WGS) entry which is preliminary data.</text>
</comment>
<sequence>MASSGYMTEETDVESMWDANLTTAQFALINVRMGEILNFTVRPDKDAQTDVTDTRVIPLLEQLSEEGMFELLQASKTNKFNDVWQFIQSKAIWVMSKLLFQNRLIIDEIKEVLEANTYINYSNLLRLPSHRDDRSLG</sequence>
<proteinExistence type="predicted"/>
<evidence type="ECO:0000313" key="1">
    <source>
        <dbReference type="EMBL" id="KKN16412.1"/>
    </source>
</evidence>
<gene>
    <name evidence="1" type="ORF">LCGC14_0976200</name>
</gene>